<keyword evidence="10" id="KW-0813">Transport</keyword>
<evidence type="ECO:0000256" key="5">
    <source>
        <dbReference type="ARBA" id="ARBA00023136"/>
    </source>
</evidence>
<dbReference type="Pfam" id="PF02537">
    <property type="entry name" value="CRCB"/>
    <property type="match status" value="1"/>
</dbReference>
<comment type="activity regulation">
    <text evidence="10">Na(+) is not transported, but it plays an essential structural role and its presence is essential for fluoride channel function.</text>
</comment>
<keyword evidence="3 10" id="KW-0812">Transmembrane</keyword>
<feature type="binding site" evidence="10">
    <location>
        <position position="75"/>
    </location>
    <ligand>
        <name>Na(+)</name>
        <dbReference type="ChEBI" id="CHEBI:29101"/>
        <note>structural</note>
    </ligand>
</feature>
<dbReference type="HAMAP" id="MF_00454">
    <property type="entry name" value="FluC"/>
    <property type="match status" value="1"/>
</dbReference>
<sequence>MNFKPLLYVTTGGFTGSILRYTLGEWLHSGSGFPVGTLFVNLTGCFLLGWLLTFIGTRTKKRPEVQMFFGTGLIGSFTTFSTFSVETIHLIENEQFIMAFFYVLLSMIIGVLLVLAGRKLVLIRGQKEERT</sequence>
<comment type="function">
    <text evidence="9 10">Fluoride-specific ion channel. Important for reducing fluoride concentration in the cell, thus reducing its toxicity.</text>
</comment>
<dbReference type="PANTHER" id="PTHR28259:SF1">
    <property type="entry name" value="FLUORIDE EXPORT PROTEIN 1-RELATED"/>
    <property type="match status" value="1"/>
</dbReference>
<comment type="catalytic activity">
    <reaction evidence="8">
        <text>fluoride(in) = fluoride(out)</text>
        <dbReference type="Rhea" id="RHEA:76159"/>
        <dbReference type="ChEBI" id="CHEBI:17051"/>
    </reaction>
    <physiologicalReaction direction="left-to-right" evidence="8">
        <dbReference type="Rhea" id="RHEA:76160"/>
    </physiologicalReaction>
</comment>
<reference evidence="12" key="1">
    <citation type="journal article" date="2019" name="Int. J. Syst. Evol. Microbiol.">
        <title>The Global Catalogue of Microorganisms (GCM) 10K type strain sequencing project: providing services to taxonomists for standard genome sequencing and annotation.</title>
        <authorList>
            <consortium name="The Broad Institute Genomics Platform"/>
            <consortium name="The Broad Institute Genome Sequencing Center for Infectious Disease"/>
            <person name="Wu L."/>
            <person name="Ma J."/>
        </authorList>
    </citation>
    <scope>NUCLEOTIDE SEQUENCE [LARGE SCALE GENOMIC DNA]</scope>
    <source>
        <strain evidence="12">JCM 9731</strain>
    </source>
</reference>
<evidence type="ECO:0000313" key="11">
    <source>
        <dbReference type="EMBL" id="GAA0330226.1"/>
    </source>
</evidence>
<evidence type="ECO:0000256" key="6">
    <source>
        <dbReference type="ARBA" id="ARBA00023303"/>
    </source>
</evidence>
<dbReference type="NCBIfam" id="TIGR00494">
    <property type="entry name" value="crcB"/>
    <property type="match status" value="1"/>
</dbReference>
<protein>
    <recommendedName>
        <fullName evidence="10">Fluoride-specific ion channel FluC</fullName>
    </recommendedName>
</protein>
<evidence type="ECO:0000313" key="12">
    <source>
        <dbReference type="Proteomes" id="UP001500782"/>
    </source>
</evidence>
<comment type="similarity">
    <text evidence="7 10">Belongs to the fluoride channel Fluc/FEX (TC 1.A.43) family.</text>
</comment>
<keyword evidence="12" id="KW-1185">Reference proteome</keyword>
<keyword evidence="6 10" id="KW-0407">Ion channel</keyword>
<evidence type="ECO:0000256" key="8">
    <source>
        <dbReference type="ARBA" id="ARBA00035585"/>
    </source>
</evidence>
<feature type="transmembrane region" description="Helical" evidence="10">
    <location>
        <begin position="67"/>
        <end position="91"/>
    </location>
</feature>
<feature type="transmembrane region" description="Helical" evidence="10">
    <location>
        <begin position="97"/>
        <end position="117"/>
    </location>
</feature>
<evidence type="ECO:0000256" key="7">
    <source>
        <dbReference type="ARBA" id="ARBA00035120"/>
    </source>
</evidence>
<organism evidence="11 12">
    <name type="scientific">Bacillus carboniphilus</name>
    <dbReference type="NCBI Taxonomy" id="86663"/>
    <lineage>
        <taxon>Bacteria</taxon>
        <taxon>Bacillati</taxon>
        <taxon>Bacillota</taxon>
        <taxon>Bacilli</taxon>
        <taxon>Bacillales</taxon>
        <taxon>Bacillaceae</taxon>
        <taxon>Bacillus</taxon>
    </lineage>
</organism>
<proteinExistence type="inferred from homology"/>
<dbReference type="PANTHER" id="PTHR28259">
    <property type="entry name" value="FLUORIDE EXPORT PROTEIN 1-RELATED"/>
    <property type="match status" value="1"/>
</dbReference>
<keyword evidence="10" id="KW-0479">Metal-binding</keyword>
<keyword evidence="2 10" id="KW-1003">Cell membrane</keyword>
<dbReference type="EMBL" id="BAAADJ010000021">
    <property type="protein sequence ID" value="GAA0330226.1"/>
    <property type="molecule type" value="Genomic_DNA"/>
</dbReference>
<dbReference type="InterPro" id="IPR003691">
    <property type="entry name" value="FluC"/>
</dbReference>
<keyword evidence="10" id="KW-0915">Sodium</keyword>
<comment type="caution">
    <text evidence="11">The sequence shown here is derived from an EMBL/GenBank/DDBJ whole genome shotgun (WGS) entry which is preliminary data.</text>
</comment>
<evidence type="ECO:0000256" key="3">
    <source>
        <dbReference type="ARBA" id="ARBA00022692"/>
    </source>
</evidence>
<evidence type="ECO:0000256" key="2">
    <source>
        <dbReference type="ARBA" id="ARBA00022475"/>
    </source>
</evidence>
<gene>
    <name evidence="11" type="primary">crcB_2</name>
    <name evidence="10" type="synonym">crcB</name>
    <name evidence="10" type="synonym">fluC</name>
    <name evidence="11" type="ORF">GCM10008967_20910</name>
</gene>
<accession>A0ABP3FYJ9</accession>
<keyword evidence="4 10" id="KW-1133">Transmembrane helix</keyword>
<dbReference type="RefSeq" id="WP_343798822.1">
    <property type="nucleotide sequence ID" value="NZ_BAAADJ010000021.1"/>
</dbReference>
<dbReference type="Proteomes" id="UP001500782">
    <property type="component" value="Unassembled WGS sequence"/>
</dbReference>
<keyword evidence="5 10" id="KW-0472">Membrane</keyword>
<comment type="subcellular location">
    <subcellularLocation>
        <location evidence="1 10">Cell membrane</location>
        <topology evidence="1 10">Multi-pass membrane protein</topology>
    </subcellularLocation>
</comment>
<evidence type="ECO:0000256" key="9">
    <source>
        <dbReference type="ARBA" id="ARBA00049940"/>
    </source>
</evidence>
<feature type="transmembrane region" description="Helical" evidence="10">
    <location>
        <begin position="33"/>
        <end position="55"/>
    </location>
</feature>
<keyword evidence="10" id="KW-0406">Ion transport</keyword>
<evidence type="ECO:0000256" key="1">
    <source>
        <dbReference type="ARBA" id="ARBA00004651"/>
    </source>
</evidence>
<evidence type="ECO:0000256" key="4">
    <source>
        <dbReference type="ARBA" id="ARBA00022989"/>
    </source>
</evidence>
<name>A0ABP3FYJ9_9BACI</name>
<feature type="binding site" evidence="10">
    <location>
        <position position="78"/>
    </location>
    <ligand>
        <name>Na(+)</name>
        <dbReference type="ChEBI" id="CHEBI:29101"/>
        <note>structural</note>
    </ligand>
</feature>
<evidence type="ECO:0000256" key="10">
    <source>
        <dbReference type="HAMAP-Rule" id="MF_00454"/>
    </source>
</evidence>